<name>A0ABQ7SIP5_PHRPL</name>
<protein>
    <submittedName>
        <fullName evidence="1">Uncharacterized protein</fullName>
    </submittedName>
</protein>
<gene>
    <name evidence="1" type="ORF">JD844_029095</name>
</gene>
<dbReference type="Proteomes" id="UP000826234">
    <property type="component" value="Unassembled WGS sequence"/>
</dbReference>
<keyword evidence="2" id="KW-1185">Reference proteome</keyword>
<dbReference type="EMBL" id="JAIPUX010005290">
    <property type="protein sequence ID" value="KAH0617230.1"/>
    <property type="molecule type" value="Genomic_DNA"/>
</dbReference>
<organism evidence="1 2">
    <name type="scientific">Phrynosoma platyrhinos</name>
    <name type="common">Desert horned lizard</name>
    <dbReference type="NCBI Taxonomy" id="52577"/>
    <lineage>
        <taxon>Eukaryota</taxon>
        <taxon>Metazoa</taxon>
        <taxon>Chordata</taxon>
        <taxon>Craniata</taxon>
        <taxon>Vertebrata</taxon>
        <taxon>Euteleostomi</taxon>
        <taxon>Lepidosauria</taxon>
        <taxon>Squamata</taxon>
        <taxon>Bifurcata</taxon>
        <taxon>Unidentata</taxon>
        <taxon>Episquamata</taxon>
        <taxon>Toxicofera</taxon>
        <taxon>Iguania</taxon>
        <taxon>Phrynosomatidae</taxon>
        <taxon>Phrynosomatinae</taxon>
        <taxon>Phrynosoma</taxon>
    </lineage>
</organism>
<sequence length="95" mass="10726">MSPSSFWEAETFPQLLPVAPSQRTSAWGENNEFLQICTSDILLTGCVCCIIQVILTPAIAQKTSLITIGLVDWELWDDVICAKRIVMSRADIYYW</sequence>
<evidence type="ECO:0000313" key="1">
    <source>
        <dbReference type="EMBL" id="KAH0617230.1"/>
    </source>
</evidence>
<reference evidence="1 2" key="1">
    <citation type="journal article" date="2022" name="Gigascience">
        <title>A chromosome-level genome assembly and annotation of the desert horned lizard, Phrynosoma platyrhinos, provides insight into chromosomal rearrangements among reptiles.</title>
        <authorList>
            <person name="Koochekian N."/>
            <person name="Ascanio A."/>
            <person name="Farleigh K."/>
            <person name="Card D.C."/>
            <person name="Schield D.R."/>
            <person name="Castoe T.A."/>
            <person name="Jezkova T."/>
        </authorList>
    </citation>
    <scope>NUCLEOTIDE SEQUENCE [LARGE SCALE GENOMIC DNA]</scope>
    <source>
        <strain evidence="1">NK-2021</strain>
    </source>
</reference>
<accession>A0ABQ7SIP5</accession>
<proteinExistence type="predicted"/>
<comment type="caution">
    <text evidence="1">The sequence shown here is derived from an EMBL/GenBank/DDBJ whole genome shotgun (WGS) entry which is preliminary data.</text>
</comment>
<evidence type="ECO:0000313" key="2">
    <source>
        <dbReference type="Proteomes" id="UP000826234"/>
    </source>
</evidence>